<dbReference type="EMBL" id="JAAMOD010000069">
    <property type="protein sequence ID" value="KAF5242898.1"/>
    <property type="molecule type" value="Genomic_DNA"/>
</dbReference>
<feature type="transmembrane region" description="Helical" evidence="2">
    <location>
        <begin position="59"/>
        <end position="86"/>
    </location>
</feature>
<name>A0AAN6C5Q5_FUSAU</name>
<gene>
    <name evidence="3" type="ORF">FAUST_3065</name>
</gene>
<keyword evidence="4" id="KW-1185">Reference proteome</keyword>
<feature type="region of interest" description="Disordered" evidence="1">
    <location>
        <begin position="93"/>
        <end position="156"/>
    </location>
</feature>
<reference evidence="3 4" key="1">
    <citation type="submission" date="2020-02" db="EMBL/GenBank/DDBJ databases">
        <title>Identification and distribution of gene clusters putatively required for synthesis of sphingolipid metabolism inhibitors in phylogenetically diverse species of the filamentous fungus Fusarium.</title>
        <authorList>
            <person name="Kim H.-S."/>
            <person name="Busman M."/>
            <person name="Brown D.W."/>
            <person name="Divon H."/>
            <person name="Uhlig S."/>
            <person name="Proctor R.H."/>
        </authorList>
    </citation>
    <scope>NUCLEOTIDE SEQUENCE [LARGE SCALE GENOMIC DNA]</scope>
    <source>
        <strain evidence="3 4">NRRL 2903</strain>
    </source>
</reference>
<comment type="caution">
    <text evidence="3">The sequence shown here is derived from an EMBL/GenBank/DDBJ whole genome shotgun (WGS) entry which is preliminary data.</text>
</comment>
<protein>
    <recommendedName>
        <fullName evidence="5">Apple domain-containing protein</fullName>
    </recommendedName>
</protein>
<evidence type="ECO:0000256" key="1">
    <source>
        <dbReference type="SAM" id="MobiDB-lite"/>
    </source>
</evidence>
<evidence type="ECO:0008006" key="5">
    <source>
        <dbReference type="Google" id="ProtNLM"/>
    </source>
</evidence>
<accession>A0AAN6C5Q5</accession>
<evidence type="ECO:0000313" key="3">
    <source>
        <dbReference type="EMBL" id="KAF5242898.1"/>
    </source>
</evidence>
<sequence>MSQHQRVPDNEGLQVDTHVDQAAKAPEVIPYSQTSHYYNPTVNHAPTTKEQKPPFGLGLWTFAGLVALLTAIIVGAGVGGGLGAALANKSSDCSVDDSLASAPSATSEPTSCPTNDNRTSGNDTSDDDTSDYAPKPPVEVNKLQLPCPGNKQKETRFASRDGKTRFKWWCGVDAPYGNAAKEGGRITDIAILAYSIDDCMQACANIYQRDQAGVACKSIVFSKTMFSSYTSRNANCYLKNGTKTVSSSWGFDSSDYAYAELDDDD</sequence>
<dbReference type="AlphaFoldDB" id="A0AAN6C5Q5"/>
<keyword evidence="2" id="KW-1133">Transmembrane helix</keyword>
<dbReference type="Proteomes" id="UP000537989">
    <property type="component" value="Unassembled WGS sequence"/>
</dbReference>
<proteinExistence type="predicted"/>
<evidence type="ECO:0000256" key="2">
    <source>
        <dbReference type="SAM" id="Phobius"/>
    </source>
</evidence>
<evidence type="ECO:0000313" key="4">
    <source>
        <dbReference type="Proteomes" id="UP000537989"/>
    </source>
</evidence>
<keyword evidence="2" id="KW-0472">Membrane</keyword>
<keyword evidence="2" id="KW-0812">Transmembrane</keyword>
<organism evidence="3 4">
    <name type="scientific">Fusarium austroamericanum</name>
    <dbReference type="NCBI Taxonomy" id="282268"/>
    <lineage>
        <taxon>Eukaryota</taxon>
        <taxon>Fungi</taxon>
        <taxon>Dikarya</taxon>
        <taxon>Ascomycota</taxon>
        <taxon>Pezizomycotina</taxon>
        <taxon>Sordariomycetes</taxon>
        <taxon>Hypocreomycetidae</taxon>
        <taxon>Hypocreales</taxon>
        <taxon>Nectriaceae</taxon>
        <taxon>Fusarium</taxon>
    </lineage>
</organism>
<feature type="compositionally biased region" description="Low complexity" evidence="1">
    <location>
        <begin position="98"/>
        <end position="123"/>
    </location>
</feature>